<dbReference type="Gene3D" id="3.30.710.10">
    <property type="entry name" value="Potassium Channel Kv1.1, Chain A"/>
    <property type="match status" value="1"/>
</dbReference>
<dbReference type="SUPFAM" id="SSF54695">
    <property type="entry name" value="POZ domain"/>
    <property type="match status" value="1"/>
</dbReference>
<protein>
    <recommendedName>
        <fullName evidence="2">BTB domain-containing protein</fullName>
    </recommendedName>
</protein>
<dbReference type="GeneID" id="63684750"/>
<dbReference type="AlphaFoldDB" id="M5GA31"/>
<dbReference type="InterPro" id="IPR011333">
    <property type="entry name" value="SKP1/BTB/POZ_sf"/>
</dbReference>
<dbReference type="PROSITE" id="PS50097">
    <property type="entry name" value="BTB"/>
    <property type="match status" value="1"/>
</dbReference>
<dbReference type="EMBL" id="JH795856">
    <property type="protein sequence ID" value="EJU05674.1"/>
    <property type="molecule type" value="Genomic_DNA"/>
</dbReference>
<gene>
    <name evidence="3" type="ORF">DACRYDRAFT_113732</name>
</gene>
<name>M5GA31_DACPD</name>
<evidence type="ECO:0000259" key="2">
    <source>
        <dbReference type="PROSITE" id="PS50097"/>
    </source>
</evidence>
<organism evidence="3 4">
    <name type="scientific">Dacryopinax primogenitus (strain DJM 731)</name>
    <name type="common">Brown rot fungus</name>
    <dbReference type="NCBI Taxonomy" id="1858805"/>
    <lineage>
        <taxon>Eukaryota</taxon>
        <taxon>Fungi</taxon>
        <taxon>Dikarya</taxon>
        <taxon>Basidiomycota</taxon>
        <taxon>Agaricomycotina</taxon>
        <taxon>Dacrymycetes</taxon>
        <taxon>Dacrymycetales</taxon>
        <taxon>Dacrymycetaceae</taxon>
        <taxon>Dacryopinax</taxon>
    </lineage>
</organism>
<dbReference type="RefSeq" id="XP_040632568.1">
    <property type="nucleotide sequence ID" value="XM_040769688.1"/>
</dbReference>
<dbReference type="InterPro" id="IPR000210">
    <property type="entry name" value="BTB/POZ_dom"/>
</dbReference>
<proteinExistence type="predicted"/>
<evidence type="ECO:0000313" key="4">
    <source>
        <dbReference type="Proteomes" id="UP000030653"/>
    </source>
</evidence>
<dbReference type="OrthoDB" id="71307at2759"/>
<feature type="domain" description="BTB" evidence="2">
    <location>
        <begin position="120"/>
        <end position="176"/>
    </location>
</feature>
<dbReference type="HOGENOM" id="CLU_731627_0_0_1"/>
<dbReference type="STRING" id="1858805.M5GA31"/>
<dbReference type="Proteomes" id="UP000030653">
    <property type="component" value="Unassembled WGS sequence"/>
</dbReference>
<dbReference type="Pfam" id="PF00651">
    <property type="entry name" value="BTB"/>
    <property type="match status" value="1"/>
</dbReference>
<feature type="region of interest" description="Disordered" evidence="1">
    <location>
        <begin position="18"/>
        <end position="78"/>
    </location>
</feature>
<sequence>MPMTPCAPSTYAGTIRSRAPSIYEEVPEADQWHNRPPSRVRPPSPTGSVHIGCGSQHSEPADEPPIEMGTHRGRPASVRSVPPEYPMFAPEHVETPEASTHEVEHQQTFHVPDVFLDPLADLVLESSDNVSFRVHGAILRWGSTYFKQYLTEHPTTSPIPWHETAATILAVLYRLYPVVNPAIDNIEDLIHLALAAHKCGMDSVVAEVRGLLLEPRFLHSRPLAVYRVACQLSLDDIKRSAARYLVEQYDPFDLALRLDMTPELSAPDFLALYELRKKRVDHALEALKRHLGNPRISHKCEVTHEYETIRARLRDTPSASVLASIPDSFPGQVPPDHGCDRRDCQANWSRLKALKAELADPDSLIVIDVFVNRSLKLI</sequence>
<accession>M5GA31</accession>
<reference evidence="3 4" key="1">
    <citation type="journal article" date="2012" name="Science">
        <title>The Paleozoic origin of enzymatic lignin decomposition reconstructed from 31 fungal genomes.</title>
        <authorList>
            <person name="Floudas D."/>
            <person name="Binder M."/>
            <person name="Riley R."/>
            <person name="Barry K."/>
            <person name="Blanchette R.A."/>
            <person name="Henrissat B."/>
            <person name="Martinez A.T."/>
            <person name="Otillar R."/>
            <person name="Spatafora J.W."/>
            <person name="Yadav J.S."/>
            <person name="Aerts A."/>
            <person name="Benoit I."/>
            <person name="Boyd A."/>
            <person name="Carlson A."/>
            <person name="Copeland A."/>
            <person name="Coutinho P.M."/>
            <person name="de Vries R.P."/>
            <person name="Ferreira P."/>
            <person name="Findley K."/>
            <person name="Foster B."/>
            <person name="Gaskell J."/>
            <person name="Glotzer D."/>
            <person name="Gorecki P."/>
            <person name="Heitman J."/>
            <person name="Hesse C."/>
            <person name="Hori C."/>
            <person name="Igarashi K."/>
            <person name="Jurgens J.A."/>
            <person name="Kallen N."/>
            <person name="Kersten P."/>
            <person name="Kohler A."/>
            <person name="Kuees U."/>
            <person name="Kumar T.K.A."/>
            <person name="Kuo A."/>
            <person name="LaButti K."/>
            <person name="Larrondo L.F."/>
            <person name="Lindquist E."/>
            <person name="Ling A."/>
            <person name="Lombard V."/>
            <person name="Lucas S."/>
            <person name="Lundell T."/>
            <person name="Martin R."/>
            <person name="McLaughlin D.J."/>
            <person name="Morgenstern I."/>
            <person name="Morin E."/>
            <person name="Murat C."/>
            <person name="Nagy L.G."/>
            <person name="Nolan M."/>
            <person name="Ohm R.A."/>
            <person name="Patyshakuliyeva A."/>
            <person name="Rokas A."/>
            <person name="Ruiz-Duenas F.J."/>
            <person name="Sabat G."/>
            <person name="Salamov A."/>
            <person name="Samejima M."/>
            <person name="Schmutz J."/>
            <person name="Slot J.C."/>
            <person name="St John F."/>
            <person name="Stenlid J."/>
            <person name="Sun H."/>
            <person name="Sun S."/>
            <person name="Syed K."/>
            <person name="Tsang A."/>
            <person name="Wiebenga A."/>
            <person name="Young D."/>
            <person name="Pisabarro A."/>
            <person name="Eastwood D.C."/>
            <person name="Martin F."/>
            <person name="Cullen D."/>
            <person name="Grigoriev I.V."/>
            <person name="Hibbett D.S."/>
        </authorList>
    </citation>
    <scope>NUCLEOTIDE SEQUENCE [LARGE SCALE GENOMIC DNA]</scope>
    <source>
        <strain evidence="3 4">DJM-731 SS1</strain>
    </source>
</reference>
<evidence type="ECO:0000313" key="3">
    <source>
        <dbReference type="EMBL" id="EJU05674.1"/>
    </source>
</evidence>
<keyword evidence="4" id="KW-1185">Reference proteome</keyword>
<evidence type="ECO:0000256" key="1">
    <source>
        <dbReference type="SAM" id="MobiDB-lite"/>
    </source>
</evidence>